<organism evidence="2 3">
    <name type="scientific">Nocardioides aromaticivorans</name>
    <dbReference type="NCBI Taxonomy" id="200618"/>
    <lineage>
        <taxon>Bacteria</taxon>
        <taxon>Bacillati</taxon>
        <taxon>Actinomycetota</taxon>
        <taxon>Actinomycetes</taxon>
        <taxon>Propionibacteriales</taxon>
        <taxon>Nocardioidaceae</taxon>
        <taxon>Nocardioides</taxon>
    </lineage>
</organism>
<sequence length="279" mass="28288">MNGEPLVRTFETPDPVHLYVENGSGRVVVVATATSTTHVRVAGVRAEEATITHDRGKVSVLAPKWRAGGLFRGDQSLDIEVEVPTGSQLVVKSGSADIDVTGEVAATRIKAGSAGVRLDRISDSAVIDTGSGDVAIAAVAGDVRIRSGSGDIVLDAADGVASISTGSGDVRIGHASRSVVVKTGSGDLEVLESEDDIASTTGSGRLTVRNARRGRISAKGASGDILVGVPVGTPVWTDITTITGRVSSTLPSAGQPEPGADHVEIRATTVSGDVALVPA</sequence>
<accession>A0A7Z0CMZ4</accession>
<reference evidence="2 3" key="1">
    <citation type="submission" date="2020-07" db="EMBL/GenBank/DDBJ databases">
        <title>Sequencing the genomes of 1000 actinobacteria strains.</title>
        <authorList>
            <person name="Klenk H.-P."/>
        </authorList>
    </citation>
    <scope>NUCLEOTIDE SEQUENCE [LARGE SCALE GENOMIC DNA]</scope>
    <source>
        <strain evidence="2 3">DSM 15131</strain>
    </source>
</reference>
<dbReference type="RefSeq" id="WP_179648183.1">
    <property type="nucleotide sequence ID" value="NZ_JACBZM010000001.1"/>
</dbReference>
<evidence type="ECO:0000313" key="2">
    <source>
        <dbReference type="EMBL" id="NYI44282.1"/>
    </source>
</evidence>
<proteinExistence type="predicted"/>
<comment type="caution">
    <text evidence="2">The sequence shown here is derived from an EMBL/GenBank/DDBJ whole genome shotgun (WGS) entry which is preliminary data.</text>
</comment>
<dbReference type="Gene3D" id="2.160.20.120">
    <property type="match status" value="1"/>
</dbReference>
<dbReference type="Pfam" id="PF13349">
    <property type="entry name" value="DUF4097"/>
    <property type="match status" value="1"/>
</dbReference>
<protein>
    <submittedName>
        <fullName evidence="2">DUF4097 and DUF4098 domain-containing protein YvlB</fullName>
    </submittedName>
</protein>
<evidence type="ECO:0000313" key="3">
    <source>
        <dbReference type="Proteomes" id="UP000562045"/>
    </source>
</evidence>
<dbReference type="InterPro" id="IPR025164">
    <property type="entry name" value="Toastrack_DUF4097"/>
</dbReference>
<name>A0A7Z0CMZ4_9ACTN</name>
<gene>
    <name evidence="2" type="ORF">BJ993_001362</name>
</gene>
<feature type="domain" description="DUF4097" evidence="1">
    <location>
        <begin position="37"/>
        <end position="227"/>
    </location>
</feature>
<dbReference type="AlphaFoldDB" id="A0A7Z0CMZ4"/>
<evidence type="ECO:0000259" key="1">
    <source>
        <dbReference type="Pfam" id="PF13349"/>
    </source>
</evidence>
<dbReference type="Proteomes" id="UP000562045">
    <property type="component" value="Unassembled WGS sequence"/>
</dbReference>
<dbReference type="EMBL" id="JACBZM010000001">
    <property type="protein sequence ID" value="NYI44282.1"/>
    <property type="molecule type" value="Genomic_DNA"/>
</dbReference>